<dbReference type="PANTHER" id="PTHR22650">
    <property type="entry name" value="GLYCOPROTEIN IB BETA"/>
    <property type="match status" value="1"/>
</dbReference>
<feature type="signal peptide" evidence="10">
    <location>
        <begin position="1"/>
        <end position="36"/>
    </location>
</feature>
<keyword evidence="7 9" id="KW-0472">Membrane</keyword>
<feature type="domain" description="LRRCT" evidence="11">
    <location>
        <begin position="99"/>
        <end position="152"/>
    </location>
</feature>
<reference evidence="12" key="1">
    <citation type="submission" date="2025-08" db="UniProtKB">
        <authorList>
            <consortium name="Ensembl"/>
        </authorList>
    </citation>
    <scope>IDENTIFICATION</scope>
</reference>
<keyword evidence="5" id="KW-0130">Cell adhesion</keyword>
<keyword evidence="8" id="KW-1015">Disulfide bond</keyword>
<organism evidence="12 13">
    <name type="scientific">Eptatretus burgeri</name>
    <name type="common">Inshore hagfish</name>
    <dbReference type="NCBI Taxonomy" id="7764"/>
    <lineage>
        <taxon>Eukaryota</taxon>
        <taxon>Metazoa</taxon>
        <taxon>Chordata</taxon>
        <taxon>Craniata</taxon>
        <taxon>Vertebrata</taxon>
        <taxon>Cyclostomata</taxon>
        <taxon>Myxini</taxon>
        <taxon>Myxiniformes</taxon>
        <taxon>Myxinidae</taxon>
        <taxon>Eptatretinae</taxon>
        <taxon>Eptatretus</taxon>
    </lineage>
</organism>
<evidence type="ECO:0000313" key="12">
    <source>
        <dbReference type="Ensembl" id="ENSEBUP00000013920.1"/>
    </source>
</evidence>
<keyword evidence="2" id="KW-0433">Leucine-rich repeat</keyword>
<dbReference type="InterPro" id="IPR052313">
    <property type="entry name" value="GPIb-IX-V_Complex"/>
</dbReference>
<reference evidence="12" key="2">
    <citation type="submission" date="2025-09" db="UniProtKB">
        <authorList>
            <consortium name="Ensembl"/>
        </authorList>
    </citation>
    <scope>IDENTIFICATION</scope>
</reference>
<keyword evidence="6 9" id="KW-1133">Transmembrane helix</keyword>
<evidence type="ECO:0000256" key="4">
    <source>
        <dbReference type="ARBA" id="ARBA00022729"/>
    </source>
</evidence>
<evidence type="ECO:0000256" key="2">
    <source>
        <dbReference type="ARBA" id="ARBA00022614"/>
    </source>
</evidence>
<evidence type="ECO:0000256" key="6">
    <source>
        <dbReference type="ARBA" id="ARBA00022989"/>
    </source>
</evidence>
<evidence type="ECO:0000259" key="11">
    <source>
        <dbReference type="SMART" id="SM00082"/>
    </source>
</evidence>
<evidence type="ECO:0000256" key="10">
    <source>
        <dbReference type="SAM" id="SignalP"/>
    </source>
</evidence>
<feature type="transmembrane region" description="Helical" evidence="9">
    <location>
        <begin position="166"/>
        <end position="186"/>
    </location>
</feature>
<sequence length="246" mass="27885">MGWGGSQERGHGKLMEMAFIHLASLIFLITLHYSLACPDGCNCTSTDVTCFNRTHLGAPKEYLNKYTETIDLSFNNLTMIPDGSFSGLKALQLVNLENNPWICDCDIFYLYSWLIKQNTRTSYKSLRCTGPNNLKGRRIELLHEHEILSSCPIHDCTWLITSHSALYLQVVVHAVITVSMLFFLAMKQTALSKLRNKDNEYNLITNPKRLIAVIAVKGASTKYSPQGLNSFTTSEFRCVHVFSWYS</sequence>
<comment type="subcellular location">
    <subcellularLocation>
        <location evidence="1">Membrane</location>
        <topology evidence="1">Single-pass membrane protein</topology>
    </subcellularLocation>
</comment>
<keyword evidence="3 9" id="KW-0812">Transmembrane</keyword>
<evidence type="ECO:0000256" key="8">
    <source>
        <dbReference type="ARBA" id="ARBA00023157"/>
    </source>
</evidence>
<evidence type="ECO:0000256" key="3">
    <source>
        <dbReference type="ARBA" id="ARBA00022692"/>
    </source>
</evidence>
<protein>
    <recommendedName>
        <fullName evidence="11">LRRCT domain-containing protein</fullName>
    </recommendedName>
</protein>
<dbReference type="AlphaFoldDB" id="A0A8C4QET7"/>
<dbReference type="Pfam" id="PF13855">
    <property type="entry name" value="LRR_8"/>
    <property type="match status" value="1"/>
</dbReference>
<dbReference type="Gene3D" id="3.80.10.10">
    <property type="entry name" value="Ribonuclease Inhibitor"/>
    <property type="match status" value="1"/>
</dbReference>
<evidence type="ECO:0000256" key="9">
    <source>
        <dbReference type="SAM" id="Phobius"/>
    </source>
</evidence>
<name>A0A8C4QET7_EPTBU</name>
<dbReference type="Ensembl" id="ENSEBUT00000014495.1">
    <property type="protein sequence ID" value="ENSEBUP00000013920.1"/>
    <property type="gene ID" value="ENSEBUG00000008778.1"/>
</dbReference>
<dbReference type="InterPro" id="IPR032675">
    <property type="entry name" value="LRR_dom_sf"/>
</dbReference>
<dbReference type="Proteomes" id="UP000694388">
    <property type="component" value="Unplaced"/>
</dbReference>
<evidence type="ECO:0000313" key="13">
    <source>
        <dbReference type="Proteomes" id="UP000694388"/>
    </source>
</evidence>
<keyword evidence="4 10" id="KW-0732">Signal</keyword>
<proteinExistence type="predicted"/>
<dbReference type="InterPro" id="IPR000483">
    <property type="entry name" value="Cys-rich_flank_reg_C"/>
</dbReference>
<evidence type="ECO:0000256" key="1">
    <source>
        <dbReference type="ARBA" id="ARBA00004167"/>
    </source>
</evidence>
<evidence type="ECO:0000256" key="5">
    <source>
        <dbReference type="ARBA" id="ARBA00022889"/>
    </source>
</evidence>
<feature type="chain" id="PRO_5034762255" description="LRRCT domain-containing protein" evidence="10">
    <location>
        <begin position="37"/>
        <end position="246"/>
    </location>
</feature>
<dbReference type="SUPFAM" id="SSF52058">
    <property type="entry name" value="L domain-like"/>
    <property type="match status" value="1"/>
</dbReference>
<dbReference type="InterPro" id="IPR001611">
    <property type="entry name" value="Leu-rich_rpt"/>
</dbReference>
<dbReference type="PANTHER" id="PTHR22650:SF4">
    <property type="entry name" value="LEUCINE-RICH REPEAT AND TRANSMEMBRANE DOMAIN-CONTAINING PROTEIN 2-LIKE"/>
    <property type="match status" value="1"/>
</dbReference>
<dbReference type="GeneTree" id="ENSGT01050000247969"/>
<dbReference type="SMART" id="SM00082">
    <property type="entry name" value="LRRCT"/>
    <property type="match status" value="1"/>
</dbReference>
<keyword evidence="13" id="KW-1185">Reference proteome</keyword>
<evidence type="ECO:0000256" key="7">
    <source>
        <dbReference type="ARBA" id="ARBA00023136"/>
    </source>
</evidence>
<accession>A0A8C4QET7</accession>